<evidence type="ECO:0000313" key="2">
    <source>
        <dbReference type="EMBL" id="MDA4847021.1"/>
    </source>
</evidence>
<name>A0ABT4VQQ1_9HYPH</name>
<dbReference type="RefSeq" id="WP_271090819.1">
    <property type="nucleotide sequence ID" value="NZ_JAPJZH010000010.1"/>
</dbReference>
<feature type="signal peptide" evidence="1">
    <location>
        <begin position="1"/>
        <end position="24"/>
    </location>
</feature>
<sequence length="167" mass="18258">MNRRIRKYVTASAVLLLFNGAALAAADKTAQFEACIDAALEDLVSTRSEVFTSPQYRLMCNPGRKFDGSIAADCKKQERTRSYTYDAGPGFRIDGAQFQVAVQTDRTSFSEVVAEGPRAKIDLECYSECGDKGHMILAGNLTGRLVYVPTIEDGKTIASTCLKQILD</sequence>
<gene>
    <name evidence="2" type="ORF">OOZ53_16800</name>
</gene>
<dbReference type="Proteomes" id="UP001148313">
    <property type="component" value="Unassembled WGS sequence"/>
</dbReference>
<feature type="chain" id="PRO_5047491285" evidence="1">
    <location>
        <begin position="25"/>
        <end position="167"/>
    </location>
</feature>
<evidence type="ECO:0000256" key="1">
    <source>
        <dbReference type="SAM" id="SignalP"/>
    </source>
</evidence>
<organism evidence="2 3">
    <name type="scientific">Hoeflea poritis</name>
    <dbReference type="NCBI Taxonomy" id="2993659"/>
    <lineage>
        <taxon>Bacteria</taxon>
        <taxon>Pseudomonadati</taxon>
        <taxon>Pseudomonadota</taxon>
        <taxon>Alphaproteobacteria</taxon>
        <taxon>Hyphomicrobiales</taxon>
        <taxon>Rhizobiaceae</taxon>
        <taxon>Hoeflea</taxon>
    </lineage>
</organism>
<keyword evidence="3" id="KW-1185">Reference proteome</keyword>
<accession>A0ABT4VQQ1</accession>
<protein>
    <submittedName>
        <fullName evidence="2">Uncharacterized protein</fullName>
    </submittedName>
</protein>
<comment type="caution">
    <text evidence="2">The sequence shown here is derived from an EMBL/GenBank/DDBJ whole genome shotgun (WGS) entry which is preliminary data.</text>
</comment>
<dbReference type="EMBL" id="JAPJZH010000010">
    <property type="protein sequence ID" value="MDA4847021.1"/>
    <property type="molecule type" value="Genomic_DNA"/>
</dbReference>
<keyword evidence="1" id="KW-0732">Signal</keyword>
<proteinExistence type="predicted"/>
<evidence type="ECO:0000313" key="3">
    <source>
        <dbReference type="Proteomes" id="UP001148313"/>
    </source>
</evidence>
<reference evidence="2" key="1">
    <citation type="submission" date="2022-11" db="EMBL/GenBank/DDBJ databases">
        <title>Hoeflea poritis sp. nov., isolated from scleractinian coral Porites lutea.</title>
        <authorList>
            <person name="Zhang G."/>
            <person name="Wei Q."/>
            <person name="Cai L."/>
        </authorList>
    </citation>
    <scope>NUCLEOTIDE SEQUENCE</scope>
    <source>
        <strain evidence="2">E7-10</strain>
    </source>
</reference>